<protein>
    <submittedName>
        <fullName evidence="5">AraC family transcriptional regulator</fullName>
    </submittedName>
</protein>
<name>A0AAI9K4S1_9FIRM</name>
<sequence length="303" mass="34819">MNWTEGLINAIDYIETHLIDGEVLDQNTIARQAYSSPDNFRKVFHLITGYTIGEYIRNRRLSLAGEELISSNRTVTDIALEYGYDTPESFTKAFTRFHGNSPTYVRNNKSGLHNFTRIVLRVTADGGSMLNYRIVKINNMCIAGYSRVFTSLDTAKNNVLIPKFTRECCSQSWDKLMEIKSTDEKPNNCLFGYRSNDFINIDKFNNEISCFNYTFGRMITKQEISGLNISDYSITSIPDGEWICFDCSDTTPAGQQSLWYKIYTEFLPFSHYNIAPDITLECSNVSLKKEQNYLLLQIRPDKV</sequence>
<evidence type="ECO:0000256" key="3">
    <source>
        <dbReference type="ARBA" id="ARBA00023163"/>
    </source>
</evidence>
<proteinExistence type="predicted"/>
<dbReference type="InterPro" id="IPR050959">
    <property type="entry name" value="MarA-like"/>
</dbReference>
<dbReference type="InterPro" id="IPR009057">
    <property type="entry name" value="Homeodomain-like_sf"/>
</dbReference>
<dbReference type="PANTHER" id="PTHR47504:SF5">
    <property type="entry name" value="RIGHT ORIGIN-BINDING PROTEIN"/>
    <property type="match status" value="1"/>
</dbReference>
<dbReference type="Pfam" id="PF14526">
    <property type="entry name" value="Cass2"/>
    <property type="match status" value="1"/>
</dbReference>
<evidence type="ECO:0000256" key="2">
    <source>
        <dbReference type="ARBA" id="ARBA00023125"/>
    </source>
</evidence>
<keyword evidence="1" id="KW-0805">Transcription regulation</keyword>
<feature type="domain" description="HTH araC/xylS-type" evidence="4">
    <location>
        <begin position="8"/>
        <end position="108"/>
    </location>
</feature>
<evidence type="ECO:0000313" key="5">
    <source>
        <dbReference type="EMBL" id="GFO94363.1"/>
    </source>
</evidence>
<dbReference type="AlphaFoldDB" id="A0AAI9K4S1"/>
<evidence type="ECO:0000259" key="4">
    <source>
        <dbReference type="PROSITE" id="PS01124"/>
    </source>
</evidence>
<dbReference type="InterPro" id="IPR018060">
    <property type="entry name" value="HTH_AraC"/>
</dbReference>
<dbReference type="EMBL" id="BLYL01000007">
    <property type="protein sequence ID" value="GFO94363.1"/>
    <property type="molecule type" value="Genomic_DNA"/>
</dbReference>
<dbReference type="Proteomes" id="UP000660047">
    <property type="component" value="Unassembled WGS sequence"/>
</dbReference>
<evidence type="ECO:0000313" key="6">
    <source>
        <dbReference type="Proteomes" id="UP000660047"/>
    </source>
</evidence>
<gene>
    <name evidence="5" type="ORF">COEU31_14090</name>
</gene>
<evidence type="ECO:0000256" key="1">
    <source>
        <dbReference type="ARBA" id="ARBA00023015"/>
    </source>
</evidence>
<dbReference type="SUPFAM" id="SSF55136">
    <property type="entry name" value="Probable bacterial effector-binding domain"/>
    <property type="match status" value="1"/>
</dbReference>
<dbReference type="Gene3D" id="1.10.10.60">
    <property type="entry name" value="Homeodomain-like"/>
    <property type="match status" value="2"/>
</dbReference>
<dbReference type="GO" id="GO:0043565">
    <property type="term" value="F:sequence-specific DNA binding"/>
    <property type="evidence" value="ECO:0007669"/>
    <property type="project" value="InterPro"/>
</dbReference>
<dbReference type="GO" id="GO:0003700">
    <property type="term" value="F:DNA-binding transcription factor activity"/>
    <property type="evidence" value="ECO:0007669"/>
    <property type="project" value="InterPro"/>
</dbReference>
<dbReference type="RefSeq" id="WP_055223814.1">
    <property type="nucleotide sequence ID" value="NZ_BLYL01000007.1"/>
</dbReference>
<dbReference type="InterPro" id="IPR029441">
    <property type="entry name" value="Cass2"/>
</dbReference>
<dbReference type="PANTHER" id="PTHR47504">
    <property type="entry name" value="RIGHT ORIGIN-BINDING PROTEIN"/>
    <property type="match status" value="1"/>
</dbReference>
<dbReference type="SUPFAM" id="SSF46689">
    <property type="entry name" value="Homeodomain-like"/>
    <property type="match status" value="1"/>
</dbReference>
<keyword evidence="3" id="KW-0804">Transcription</keyword>
<dbReference type="PROSITE" id="PS01124">
    <property type="entry name" value="HTH_ARAC_FAMILY_2"/>
    <property type="match status" value="1"/>
</dbReference>
<accession>A0AAI9K4S1</accession>
<organism evidence="5 6">
    <name type="scientific">Coprococcus eutactus</name>
    <dbReference type="NCBI Taxonomy" id="33043"/>
    <lineage>
        <taxon>Bacteria</taxon>
        <taxon>Bacillati</taxon>
        <taxon>Bacillota</taxon>
        <taxon>Clostridia</taxon>
        <taxon>Lachnospirales</taxon>
        <taxon>Lachnospiraceae</taxon>
        <taxon>Coprococcus</taxon>
    </lineage>
</organism>
<comment type="caution">
    <text evidence="5">The sequence shown here is derived from an EMBL/GenBank/DDBJ whole genome shotgun (WGS) entry which is preliminary data.</text>
</comment>
<dbReference type="Gene3D" id="3.20.80.10">
    <property type="entry name" value="Regulatory factor, effector binding domain"/>
    <property type="match status" value="1"/>
</dbReference>
<dbReference type="Pfam" id="PF12833">
    <property type="entry name" value="HTH_18"/>
    <property type="match status" value="1"/>
</dbReference>
<dbReference type="SMART" id="SM00342">
    <property type="entry name" value="HTH_ARAC"/>
    <property type="match status" value="1"/>
</dbReference>
<reference evidence="5" key="1">
    <citation type="submission" date="2020-06" db="EMBL/GenBank/DDBJ databases">
        <title>Characterization of fructooligosaccharide metabolism and fructooligosaccharide-degrading enzymes in human commensal butyrate producers.</title>
        <authorList>
            <person name="Tanno H."/>
            <person name="Fujii T."/>
            <person name="Hirano K."/>
            <person name="Maeno S."/>
            <person name="Tonozuka T."/>
            <person name="Sakamoto M."/>
            <person name="Ohkuma M."/>
            <person name="Tochio T."/>
            <person name="Endo A."/>
        </authorList>
    </citation>
    <scope>NUCLEOTIDE SEQUENCE</scope>
    <source>
        <strain evidence="5">JCM 31265</strain>
    </source>
</reference>
<keyword evidence="2" id="KW-0238">DNA-binding</keyword>
<dbReference type="InterPro" id="IPR011256">
    <property type="entry name" value="Reg_factor_effector_dom_sf"/>
</dbReference>